<feature type="region of interest" description="Disordered" evidence="1">
    <location>
        <begin position="114"/>
        <end position="135"/>
    </location>
</feature>
<feature type="region of interest" description="Disordered" evidence="1">
    <location>
        <begin position="1"/>
        <end position="36"/>
    </location>
</feature>
<feature type="compositionally biased region" description="Basic and acidic residues" evidence="1">
    <location>
        <begin position="622"/>
        <end position="702"/>
    </location>
</feature>
<dbReference type="OrthoDB" id="8061355at2759"/>
<organism evidence="2 3">
    <name type="scientific">Hyalella azteca</name>
    <name type="common">Amphipod</name>
    <dbReference type="NCBI Taxonomy" id="294128"/>
    <lineage>
        <taxon>Eukaryota</taxon>
        <taxon>Metazoa</taxon>
        <taxon>Ecdysozoa</taxon>
        <taxon>Arthropoda</taxon>
        <taxon>Crustacea</taxon>
        <taxon>Multicrustacea</taxon>
        <taxon>Malacostraca</taxon>
        <taxon>Eumalacostraca</taxon>
        <taxon>Peracarida</taxon>
        <taxon>Amphipoda</taxon>
        <taxon>Senticaudata</taxon>
        <taxon>Talitrida</taxon>
        <taxon>Talitroidea</taxon>
        <taxon>Hyalellidae</taxon>
        <taxon>Hyalella</taxon>
    </lineage>
</organism>
<name>A0A979FK70_HYAAZ</name>
<proteinExistence type="predicted"/>
<sequence length="756" mass="82032">MVTETSASDKTYVNGNKTSAGDKTYVNGNNETSASASRTSTLLRGAADAVLYEHLLSTSEFDAVLLWLRRDLLPMLPHLQQVAAQLADVVAGGGCRGRWGMSWQVGSVVADPAMTSASRRRRRAADDGAGAADDAGSVTQRLGSALCGEDVGLPQQALRLLANLPAKSSPTSATPPPPAWCPALMRGLRLGPADDVSSSLLRRFVAPLLTGRVVYTPRNAVTDAIVSNMNTTLQRWAVQREVFSLLHLLVSQLFFSSEVSSALQEMTWVLSQPLVSSTLLQLLPQEAPQILQLLEALQRQQGSGAVMVQALLDEASPLLQLAECIELDRFVPAEDEQQLLEMAQRAHNDEAFLAGVVFGGVGGSADNSSRLPPHVSYVIRGDAARLPSSRQAGPTFWRPGPYADYGDQLLYHQGFVILQNALDEAIMKTLYQQTSSTTTRSASAAVGLHFDQSAVEDVETIFDDTISRMNSHIVKDPFEDDRQLEAWMDVLTQLRGVREAFLTGEQIPTAPRSSPLTKEAVTSRKVRAAGSGSDLYKASHTYRGSRDLHSYGDARDLLSYGDSRDSHSNGEGRDMRGVREAWLTGEQTPTAPRSSPLAKEAVTSRKGRATESGSDSYNASDKYGDGRDPHSYGDVRDPNSYGDVRDPRSYGDGRDPHSYGDSRDSHSNGEGRDLRSFGDSRDTFSYGDARDSHSYGDGRDAHSLGNSSFRRRRDVSGGQEAAFNVSIVNRSAEVDSLLNMVVSTAQMPYPCYSRDV</sequence>
<feature type="region of interest" description="Disordered" evidence="1">
    <location>
        <begin position="585"/>
        <end position="715"/>
    </location>
</feature>
<dbReference type="Proteomes" id="UP000694843">
    <property type="component" value="Unplaced"/>
</dbReference>
<dbReference type="RefSeq" id="XP_047737117.1">
    <property type="nucleotide sequence ID" value="XM_047881161.1"/>
</dbReference>
<gene>
    <name evidence="3" type="primary">LOC125178116</name>
</gene>
<evidence type="ECO:0000256" key="1">
    <source>
        <dbReference type="SAM" id="MobiDB-lite"/>
    </source>
</evidence>
<dbReference type="GeneID" id="125178116"/>
<evidence type="ECO:0000313" key="3">
    <source>
        <dbReference type="RefSeq" id="XP_047737117.1"/>
    </source>
</evidence>
<feature type="compositionally biased region" description="Polar residues" evidence="1">
    <location>
        <begin position="1"/>
        <end position="31"/>
    </location>
</feature>
<keyword evidence="2" id="KW-1185">Reference proteome</keyword>
<protein>
    <submittedName>
        <fullName evidence="3">Uncharacterized protein LOC125178116</fullName>
    </submittedName>
</protein>
<dbReference type="KEGG" id="hazt:125178116"/>
<accession>A0A979FK70</accession>
<reference evidence="3" key="1">
    <citation type="submission" date="2025-08" db="UniProtKB">
        <authorList>
            <consortium name="RefSeq"/>
        </authorList>
    </citation>
    <scope>IDENTIFICATION</scope>
    <source>
        <tissue evidence="3">Whole organism</tissue>
    </source>
</reference>
<dbReference type="AlphaFoldDB" id="A0A979FK70"/>
<evidence type="ECO:0000313" key="2">
    <source>
        <dbReference type="Proteomes" id="UP000694843"/>
    </source>
</evidence>